<evidence type="ECO:0008006" key="5">
    <source>
        <dbReference type="Google" id="ProtNLM"/>
    </source>
</evidence>
<sequence>MTVNETVNETSSRTIANQPLAITVSAWDRNQVTPGAKHYLGVTITNRGGQDAVVQVRLEATSALLRLWCVQPEQWLALSHKNIGELTFCLQVPDDTVPQWLEYEVVVRPQNAYADYYLPPTRCRLQVLAPETAETTQDPTFTFSPNTTPDRPVIVQPGTVVPIELVVENRSERVDRFRLECTGLPADWGIQLEYPRDYGGLGLVQGDDSLGVNPGDRGIIHALLQSPALPLAGMYLPTFRLASENDPDLGLLALVYLRIEPIYRVQAQLEAIHDQVSERPAQFALRFANLGNTSRQVSVNLQSLSQPGDCTYQLANETVTVAPQATTEVPLEARPQRWWTRPWFGTGKVYPFRVAFIDRDRQPIAPEMVQGTVTWKPRPWWQLLLVVLAGLGLVGTLAFLIWWYFLRPPTPPDVLEFAAEDSRYAEVNGDMARVRWQIEHPERIQTLKLTGYSPEGDVLSGPLVYEFTNGQLPAALQPFCTQQKKLLHCTQIRSDAFQPGKYVFELILTPKGRQAAPLVRKTTPVEIAAKPLPIVTALIPKALVYREAAAGALTPAEAALPVADAAGVRLDWAVTMPQDIRALRLVGRDKDGKMVGDLWYEFAKVGELPAALRPFCRIGATLVCQNVPTGLKAVGEYRLELQALSADAPSNAKTPELSEATAPKPKTTELIKIQPQIPQILSFQINGREAPSKLLIPVQARQTLPLVQISWRVQGGATTRVELTPSPGTVPLTGKIGFPLSPQGGTTIVLQVKTLTGEVLSRSVTVEVYNPNPTDAAAIAEAAVKAAEKRPSATPASPAPNAPGSPATPASGAPSPGAASAPAVNDRLSPSEQAPQFN</sequence>
<feature type="transmembrane region" description="Helical" evidence="2">
    <location>
        <begin position="383"/>
        <end position="405"/>
    </location>
</feature>
<feature type="compositionally biased region" description="Polar residues" evidence="1">
    <location>
        <begin position="828"/>
        <end position="838"/>
    </location>
</feature>
<proteinExistence type="predicted"/>
<evidence type="ECO:0000256" key="1">
    <source>
        <dbReference type="SAM" id="MobiDB-lite"/>
    </source>
</evidence>
<name>A0ABV0KPK0_9CYAN</name>
<evidence type="ECO:0000313" key="3">
    <source>
        <dbReference type="EMBL" id="MEP1060958.1"/>
    </source>
</evidence>
<gene>
    <name evidence="3" type="ORF">NDI38_21220</name>
</gene>
<feature type="region of interest" description="Disordered" evidence="1">
    <location>
        <begin position="783"/>
        <end position="838"/>
    </location>
</feature>
<evidence type="ECO:0000313" key="4">
    <source>
        <dbReference type="Proteomes" id="UP001476950"/>
    </source>
</evidence>
<comment type="caution">
    <text evidence="3">The sequence shown here is derived from an EMBL/GenBank/DDBJ whole genome shotgun (WGS) entry which is preliminary data.</text>
</comment>
<dbReference type="EMBL" id="JAMPLM010000024">
    <property type="protein sequence ID" value="MEP1060958.1"/>
    <property type="molecule type" value="Genomic_DNA"/>
</dbReference>
<keyword evidence="4" id="KW-1185">Reference proteome</keyword>
<reference evidence="3 4" key="1">
    <citation type="submission" date="2022-04" db="EMBL/GenBank/DDBJ databases">
        <title>Positive selection, recombination, and allopatry shape intraspecific diversity of widespread and dominant cyanobacteria.</title>
        <authorList>
            <person name="Wei J."/>
            <person name="Shu W."/>
            <person name="Hu C."/>
        </authorList>
    </citation>
    <scope>NUCLEOTIDE SEQUENCE [LARGE SCALE GENOMIC DNA]</scope>
    <source>
        <strain evidence="3 4">AS-A4</strain>
    </source>
</reference>
<evidence type="ECO:0000256" key="2">
    <source>
        <dbReference type="SAM" id="Phobius"/>
    </source>
</evidence>
<dbReference type="RefSeq" id="WP_190446655.1">
    <property type="nucleotide sequence ID" value="NZ_JAMPLM010000024.1"/>
</dbReference>
<protein>
    <recommendedName>
        <fullName evidence="5">CARDB domain-containing protein</fullName>
    </recommendedName>
</protein>
<accession>A0ABV0KPK0</accession>
<keyword evidence="2" id="KW-0472">Membrane</keyword>
<keyword evidence="2" id="KW-1133">Transmembrane helix</keyword>
<dbReference type="Proteomes" id="UP001476950">
    <property type="component" value="Unassembled WGS sequence"/>
</dbReference>
<feature type="compositionally biased region" description="Low complexity" evidence="1">
    <location>
        <begin position="804"/>
        <end position="823"/>
    </location>
</feature>
<keyword evidence="2" id="KW-0812">Transmembrane</keyword>
<organism evidence="3 4">
    <name type="scientific">Stenomitos frigidus AS-A4</name>
    <dbReference type="NCBI Taxonomy" id="2933935"/>
    <lineage>
        <taxon>Bacteria</taxon>
        <taxon>Bacillati</taxon>
        <taxon>Cyanobacteriota</taxon>
        <taxon>Cyanophyceae</taxon>
        <taxon>Leptolyngbyales</taxon>
        <taxon>Leptolyngbyaceae</taxon>
        <taxon>Stenomitos</taxon>
    </lineage>
</organism>